<keyword evidence="3 6" id="KW-1133">Transmembrane helix</keyword>
<feature type="domain" description="G-protein coupled receptors family 1 profile" evidence="7">
    <location>
        <begin position="1"/>
        <end position="240"/>
    </location>
</feature>
<dbReference type="GO" id="GO:0016020">
    <property type="term" value="C:membrane"/>
    <property type="evidence" value="ECO:0007669"/>
    <property type="project" value="UniProtKB-SubCell"/>
</dbReference>
<feature type="transmembrane region" description="Helical" evidence="6">
    <location>
        <begin position="220"/>
        <end position="243"/>
    </location>
</feature>
<feature type="transmembrane region" description="Helical" evidence="6">
    <location>
        <begin position="78"/>
        <end position="100"/>
    </location>
</feature>
<dbReference type="PRINTS" id="PR00237">
    <property type="entry name" value="GPCRRHODOPSN"/>
</dbReference>
<dbReference type="GO" id="GO:0004930">
    <property type="term" value="F:G protein-coupled receptor activity"/>
    <property type="evidence" value="ECO:0007669"/>
    <property type="project" value="UniProtKB-KW"/>
</dbReference>
<evidence type="ECO:0000256" key="1">
    <source>
        <dbReference type="ARBA" id="ARBA00004370"/>
    </source>
</evidence>
<dbReference type="Gene3D" id="1.20.1070.10">
    <property type="entry name" value="Rhodopsin 7-helix transmembrane proteins"/>
    <property type="match status" value="1"/>
</dbReference>
<keyword evidence="5" id="KW-0297">G-protein coupled receptor</keyword>
<dbReference type="PANTHER" id="PTHR47760:SF3">
    <property type="entry name" value="G-PROTEIN COUPLED RECEPTOR AH9.1-RELATED"/>
    <property type="match status" value="1"/>
</dbReference>
<comment type="similarity">
    <text evidence="5">Belongs to the G-protein coupled receptor 1 family.</text>
</comment>
<organism evidence="8 9">
    <name type="scientific">Steinernema carpocapsae</name>
    <name type="common">Entomopathogenic nematode</name>
    <dbReference type="NCBI Taxonomy" id="34508"/>
    <lineage>
        <taxon>Eukaryota</taxon>
        <taxon>Metazoa</taxon>
        <taxon>Ecdysozoa</taxon>
        <taxon>Nematoda</taxon>
        <taxon>Chromadorea</taxon>
        <taxon>Rhabditida</taxon>
        <taxon>Tylenchina</taxon>
        <taxon>Panagrolaimomorpha</taxon>
        <taxon>Strongyloidoidea</taxon>
        <taxon>Steinernematidae</taxon>
        <taxon>Steinernema</taxon>
    </lineage>
</organism>
<reference evidence="8 9" key="2">
    <citation type="journal article" date="2019" name="G3 (Bethesda)">
        <title>Hybrid Assembly of the Genome of the Entomopathogenic Nematode Steinernema carpocapsae Identifies the X-Chromosome.</title>
        <authorList>
            <person name="Serra L."/>
            <person name="Macchietto M."/>
            <person name="Macias-Munoz A."/>
            <person name="McGill C.J."/>
            <person name="Rodriguez I.M."/>
            <person name="Rodriguez B."/>
            <person name="Murad R."/>
            <person name="Mortazavi A."/>
        </authorList>
    </citation>
    <scope>NUCLEOTIDE SEQUENCE [LARGE SCALE GENOMIC DNA]</scope>
    <source>
        <strain evidence="8 9">ALL</strain>
    </source>
</reference>
<evidence type="ECO:0000256" key="2">
    <source>
        <dbReference type="ARBA" id="ARBA00022692"/>
    </source>
</evidence>
<keyword evidence="5" id="KW-0675">Receptor</keyword>
<dbReference type="OrthoDB" id="10033446at2759"/>
<feature type="transmembrane region" description="Helical" evidence="6">
    <location>
        <begin position="44"/>
        <end position="66"/>
    </location>
</feature>
<keyword evidence="4 6" id="KW-0472">Membrane</keyword>
<evidence type="ECO:0000259" key="7">
    <source>
        <dbReference type="PROSITE" id="PS50262"/>
    </source>
</evidence>
<accession>A0A4U5NDU1</accession>
<dbReference type="EMBL" id="AZBU02000004">
    <property type="protein sequence ID" value="TKR80753.1"/>
    <property type="molecule type" value="Genomic_DNA"/>
</dbReference>
<dbReference type="PANTHER" id="PTHR47760">
    <property type="entry name" value="G-PROTEIN COUPLED RECEPTOR B0563.6-LIKE PROTEIN-RELATED"/>
    <property type="match status" value="1"/>
</dbReference>
<keyword evidence="5" id="KW-0807">Transducer</keyword>
<evidence type="ECO:0000256" key="6">
    <source>
        <dbReference type="SAM" id="Phobius"/>
    </source>
</evidence>
<dbReference type="CDD" id="cd14978">
    <property type="entry name" value="7tmA_FMRFamide_R-like"/>
    <property type="match status" value="1"/>
</dbReference>
<dbReference type="AlphaFoldDB" id="A0A4U5NDU1"/>
<proteinExistence type="inferred from homology"/>
<dbReference type="SUPFAM" id="SSF81321">
    <property type="entry name" value="Family A G protein-coupled receptor-like"/>
    <property type="match status" value="1"/>
</dbReference>
<evidence type="ECO:0000313" key="8">
    <source>
        <dbReference type="EMBL" id="TKR80753.1"/>
    </source>
</evidence>
<comment type="caution">
    <text evidence="8">The sequence shown here is derived from an EMBL/GenBank/DDBJ whole genome shotgun (WGS) entry which is preliminary data.</text>
</comment>
<evidence type="ECO:0000256" key="5">
    <source>
        <dbReference type="RuleBase" id="RU000688"/>
    </source>
</evidence>
<reference evidence="8 9" key="1">
    <citation type="journal article" date="2015" name="Genome Biol.">
        <title>Comparative genomics of Steinernema reveals deeply conserved gene regulatory networks.</title>
        <authorList>
            <person name="Dillman A.R."/>
            <person name="Macchietto M."/>
            <person name="Porter C.F."/>
            <person name="Rogers A."/>
            <person name="Williams B."/>
            <person name="Antoshechkin I."/>
            <person name="Lee M.M."/>
            <person name="Goodwin Z."/>
            <person name="Lu X."/>
            <person name="Lewis E.E."/>
            <person name="Goodrich-Blair H."/>
            <person name="Stock S.P."/>
            <person name="Adams B.J."/>
            <person name="Sternberg P.W."/>
            <person name="Mortazavi A."/>
        </authorList>
    </citation>
    <scope>NUCLEOTIDE SEQUENCE [LARGE SCALE GENOMIC DNA]</scope>
    <source>
        <strain evidence="8 9">ALL</strain>
    </source>
</reference>
<dbReference type="STRING" id="34508.A0A4U5NDU1"/>
<dbReference type="Pfam" id="PF00001">
    <property type="entry name" value="7tm_1"/>
    <property type="match status" value="1"/>
</dbReference>
<dbReference type="InterPro" id="IPR017452">
    <property type="entry name" value="GPCR_Rhodpsn_7TM"/>
</dbReference>
<dbReference type="InterPro" id="IPR053093">
    <property type="entry name" value="GPCR-like"/>
</dbReference>
<gene>
    <name evidence="8" type="ORF">L596_014771</name>
</gene>
<name>A0A4U5NDU1_STECR</name>
<dbReference type="InterPro" id="IPR000276">
    <property type="entry name" value="GPCR_Rhodpsn"/>
</dbReference>
<protein>
    <recommendedName>
        <fullName evidence="7">G-protein coupled receptors family 1 profile domain-containing protein</fullName>
    </recommendedName>
</protein>
<feature type="transmembrane region" description="Helical" evidence="6">
    <location>
        <begin position="186"/>
        <end position="208"/>
    </location>
</feature>
<sequence>MTDILSILATIPFVVRHAELHDQHSYTAMFYHAHIELPLINSLITASALCIVAMTVDRCSSIFFPIEFHKTTENQHAYRIRFTLVVLFGISIAIFTPSAWERKLESFVDTSNATLWVMKRNKELNSWRSFQVYLIFREIIARLGPIVILVLLNFMISHRIHKMHPTSTKRPSIRRRGDKHVRITRLLFITSTTFIICTLPASLLSIFINNTLEDSLGLQIFRAIANLLQVTSYLYNLGLYALFSPEYRKECINVLGCSDRQPGDASTYRFSTTIFSRKRSYRSTVRRAVDATGATFQATTGEPCRQSC</sequence>
<keyword evidence="9" id="KW-1185">Reference proteome</keyword>
<feature type="transmembrane region" description="Helical" evidence="6">
    <location>
        <begin position="134"/>
        <end position="156"/>
    </location>
</feature>
<keyword evidence="2 5" id="KW-0812">Transmembrane</keyword>
<evidence type="ECO:0000313" key="9">
    <source>
        <dbReference type="Proteomes" id="UP000298663"/>
    </source>
</evidence>
<evidence type="ECO:0000256" key="3">
    <source>
        <dbReference type="ARBA" id="ARBA00022989"/>
    </source>
</evidence>
<dbReference type="Proteomes" id="UP000298663">
    <property type="component" value="Unassembled WGS sequence"/>
</dbReference>
<dbReference type="PROSITE" id="PS00237">
    <property type="entry name" value="G_PROTEIN_RECEP_F1_1"/>
    <property type="match status" value="1"/>
</dbReference>
<dbReference type="PROSITE" id="PS50262">
    <property type="entry name" value="G_PROTEIN_RECEP_F1_2"/>
    <property type="match status" value="1"/>
</dbReference>
<evidence type="ECO:0000256" key="4">
    <source>
        <dbReference type="ARBA" id="ARBA00023136"/>
    </source>
</evidence>
<comment type="subcellular location">
    <subcellularLocation>
        <location evidence="1">Membrane</location>
    </subcellularLocation>
</comment>